<dbReference type="PANTHER" id="PTHR32194">
    <property type="entry name" value="METALLOPROTEASE TLDD"/>
    <property type="match status" value="1"/>
</dbReference>
<dbReference type="InterPro" id="IPR022281">
    <property type="entry name" value="ATP-dep_Prtase_HsIV_su"/>
</dbReference>
<keyword evidence="4" id="KW-0888">Threonine protease</keyword>
<proteinExistence type="inferred from homology"/>
<dbReference type="NCBIfam" id="TIGR03692">
    <property type="entry name" value="ATP_dep_HslV"/>
    <property type="match status" value="1"/>
</dbReference>
<dbReference type="GO" id="GO:0005839">
    <property type="term" value="C:proteasome core complex"/>
    <property type="evidence" value="ECO:0007669"/>
    <property type="project" value="InterPro"/>
</dbReference>
<evidence type="ECO:0000256" key="3">
    <source>
        <dbReference type="ARBA" id="ARBA00022670"/>
    </source>
</evidence>
<protein>
    <submittedName>
        <fullName evidence="7">ATP-dependent protease subunit HslV</fullName>
    </submittedName>
</protein>
<evidence type="ECO:0000256" key="6">
    <source>
        <dbReference type="ARBA" id="ARBA00023053"/>
    </source>
</evidence>
<dbReference type="SUPFAM" id="SSF56235">
    <property type="entry name" value="N-terminal nucleophile aminohydrolases (Ntn hydrolases)"/>
    <property type="match status" value="1"/>
</dbReference>
<dbReference type="InterPro" id="IPR001353">
    <property type="entry name" value="Proteasome_sua/b"/>
</dbReference>
<dbReference type="STRING" id="1401685.P857_275"/>
<evidence type="ECO:0000313" key="7">
    <source>
        <dbReference type="EMBL" id="ETO91364.1"/>
    </source>
</evidence>
<dbReference type="PROSITE" id="PS51476">
    <property type="entry name" value="PROTEASOME_BETA_2"/>
    <property type="match status" value="1"/>
</dbReference>
<comment type="caution">
    <text evidence="7">The sequence shown here is derived from an EMBL/GenBank/DDBJ whole genome shotgun (WGS) entry which is preliminary data.</text>
</comment>
<dbReference type="AlphaFoldDB" id="W2UZG7"/>
<sequence>MSFHGTTILTVCRNGEVVVIGDGQVSVGERVVLKHTAQKVKCLCDGIIVGFAGVVGDSFALFERLEYKIKATPDLLKAAVSLAKEWRMDKALRRLDSQLIVVDHKYTLILTGSGEVLNIEDRVAAIGSGGYFALSAARALASVENNTMTTEELCVRSMNIAADICVFTNGNFTIKKIKIDNEGEGELQ</sequence>
<accession>W2UZG7</accession>
<dbReference type="InterPro" id="IPR029055">
    <property type="entry name" value="Ntn_hydrolases_N"/>
</dbReference>
<evidence type="ECO:0000256" key="1">
    <source>
        <dbReference type="ARBA" id="ARBA00006053"/>
    </source>
</evidence>
<gene>
    <name evidence="7" type="primary">hslV</name>
    <name evidence="7" type="ORF">P857_275</name>
</gene>
<dbReference type="InterPro" id="IPR023333">
    <property type="entry name" value="Proteasome_suB-type"/>
</dbReference>
<name>W2UZG7_9RICK</name>
<evidence type="ECO:0000256" key="2">
    <source>
        <dbReference type="ARBA" id="ARBA00022533"/>
    </source>
</evidence>
<dbReference type="PANTHER" id="PTHR32194:SF7">
    <property type="entry name" value="ATP-DEPENDENT PROTEASE SUBUNIT HSLV"/>
    <property type="match status" value="1"/>
</dbReference>
<keyword evidence="6" id="KW-0915">Sodium</keyword>
<organism evidence="7 8">
    <name type="scientific">Candidatus Xenolissoclinum pacificiensis L6</name>
    <dbReference type="NCBI Taxonomy" id="1401685"/>
    <lineage>
        <taxon>Bacteria</taxon>
        <taxon>Pseudomonadati</taxon>
        <taxon>Pseudomonadota</taxon>
        <taxon>Alphaproteobacteria</taxon>
        <taxon>Rickettsiales</taxon>
        <taxon>Anaplasmataceae</taxon>
        <taxon>Candidatus Xenolissoclinum</taxon>
    </lineage>
</organism>
<keyword evidence="5" id="KW-0378">Hydrolase</keyword>
<dbReference type="GO" id="GO:0051603">
    <property type="term" value="P:proteolysis involved in protein catabolic process"/>
    <property type="evidence" value="ECO:0007669"/>
    <property type="project" value="InterPro"/>
</dbReference>
<dbReference type="GO" id="GO:0009376">
    <property type="term" value="C:HslUV protease complex"/>
    <property type="evidence" value="ECO:0007669"/>
    <property type="project" value="InterPro"/>
</dbReference>
<dbReference type="Gene3D" id="3.60.20.10">
    <property type="entry name" value="Glutamine Phosphoribosylpyrophosphate, subunit 1, domain 1"/>
    <property type="match status" value="1"/>
</dbReference>
<dbReference type="GO" id="GO:0004298">
    <property type="term" value="F:threonine-type endopeptidase activity"/>
    <property type="evidence" value="ECO:0007669"/>
    <property type="project" value="UniProtKB-KW"/>
</dbReference>
<keyword evidence="3 7" id="KW-0645">Protease</keyword>
<keyword evidence="8" id="KW-1185">Reference proteome</keyword>
<dbReference type="Proteomes" id="UP000018951">
    <property type="component" value="Unassembled WGS sequence"/>
</dbReference>
<dbReference type="Pfam" id="PF00227">
    <property type="entry name" value="Proteasome"/>
    <property type="match status" value="1"/>
</dbReference>
<evidence type="ECO:0000313" key="8">
    <source>
        <dbReference type="Proteomes" id="UP000018951"/>
    </source>
</evidence>
<dbReference type="PATRIC" id="fig|1401685.3.peg.563"/>
<dbReference type="NCBIfam" id="NF003964">
    <property type="entry name" value="PRK05456.1"/>
    <property type="match status" value="1"/>
</dbReference>
<evidence type="ECO:0000256" key="5">
    <source>
        <dbReference type="ARBA" id="ARBA00022801"/>
    </source>
</evidence>
<dbReference type="EMBL" id="AXCJ01000005">
    <property type="protein sequence ID" value="ETO91364.1"/>
    <property type="molecule type" value="Genomic_DNA"/>
</dbReference>
<evidence type="ECO:0000256" key="4">
    <source>
        <dbReference type="ARBA" id="ARBA00022698"/>
    </source>
</evidence>
<comment type="similarity">
    <text evidence="1">Belongs to the peptidase T1B family. HslV subfamily.</text>
</comment>
<keyword evidence="2" id="KW-0021">Allosteric enzyme</keyword>
<reference evidence="7 8" key="1">
    <citation type="journal article" date="2013" name="PLoS ONE">
        <title>Bacterial endosymbiosis in a chordate host: long-term co-evolution and conservation of secondary metabolism.</title>
        <authorList>
            <person name="Kwan J.C."/>
            <person name="Schmidt E.W."/>
        </authorList>
    </citation>
    <scope>NUCLEOTIDE SEQUENCE [LARGE SCALE GENOMIC DNA]</scope>
    <source>
        <strain evidence="8">L6</strain>
    </source>
</reference>